<dbReference type="InterPro" id="IPR001607">
    <property type="entry name" value="Znf_UBP"/>
</dbReference>
<keyword evidence="10" id="KW-0805">Transcription regulation</keyword>
<organism evidence="18 19">
    <name type="scientific">Nicrophorus vespilloides</name>
    <name type="common">Boreal carrion beetle</name>
    <dbReference type="NCBI Taxonomy" id="110193"/>
    <lineage>
        <taxon>Eukaryota</taxon>
        <taxon>Metazoa</taxon>
        <taxon>Ecdysozoa</taxon>
        <taxon>Arthropoda</taxon>
        <taxon>Hexapoda</taxon>
        <taxon>Insecta</taxon>
        <taxon>Pterygota</taxon>
        <taxon>Neoptera</taxon>
        <taxon>Endopterygota</taxon>
        <taxon>Coleoptera</taxon>
        <taxon>Polyphaga</taxon>
        <taxon>Staphyliniformia</taxon>
        <taxon>Silphidae</taxon>
        <taxon>Nicrophorinae</taxon>
        <taxon>Nicrophorus</taxon>
    </lineage>
</organism>
<keyword evidence="12" id="KW-0539">Nucleus</keyword>
<keyword evidence="18" id="KW-1185">Reference proteome</keyword>
<evidence type="ECO:0000259" key="16">
    <source>
        <dbReference type="PROSITE" id="PS50235"/>
    </source>
</evidence>
<keyword evidence="6 15" id="KW-0833">Ubl conjugation pathway</keyword>
<comment type="catalytic activity">
    <reaction evidence="1 15">
        <text>Thiol-dependent hydrolysis of ester, thioester, amide, peptide and isopeptide bonds formed by the C-terminal Gly of ubiquitin (a 76-residue protein attached to proteins as an intracellular targeting signal).</text>
        <dbReference type="EC" id="3.4.19.12"/>
    </reaction>
</comment>
<comment type="subcellular location">
    <subcellularLocation>
        <location evidence="2">Nucleus</location>
    </subcellularLocation>
</comment>
<name>A0ABM1N5J8_NICVS</name>
<dbReference type="PROSITE" id="PS50235">
    <property type="entry name" value="USP_3"/>
    <property type="match status" value="1"/>
</dbReference>
<evidence type="ECO:0000256" key="11">
    <source>
        <dbReference type="ARBA" id="ARBA00023163"/>
    </source>
</evidence>
<evidence type="ECO:0000256" key="9">
    <source>
        <dbReference type="ARBA" id="ARBA00022833"/>
    </source>
</evidence>
<keyword evidence="9" id="KW-0862">Zinc</keyword>
<feature type="domain" description="USP" evidence="16">
    <location>
        <begin position="160"/>
        <end position="496"/>
    </location>
</feature>
<evidence type="ECO:0000256" key="12">
    <source>
        <dbReference type="ARBA" id="ARBA00023242"/>
    </source>
</evidence>
<dbReference type="GO" id="GO:0016787">
    <property type="term" value="F:hydrolase activity"/>
    <property type="evidence" value="ECO:0007669"/>
    <property type="project" value="UniProtKB-KW"/>
</dbReference>
<dbReference type="InterPro" id="IPR028889">
    <property type="entry name" value="USP"/>
</dbReference>
<dbReference type="SUPFAM" id="SSF54001">
    <property type="entry name" value="Cysteine proteinases"/>
    <property type="match status" value="1"/>
</dbReference>
<dbReference type="Gene3D" id="3.90.70.10">
    <property type="entry name" value="Cysteine proteinases"/>
    <property type="match status" value="1"/>
</dbReference>
<feature type="domain" description="UBP-type" evidence="17">
    <location>
        <begin position="31"/>
        <end position="121"/>
    </location>
</feature>
<evidence type="ECO:0000256" key="14">
    <source>
        <dbReference type="PROSITE-ProRule" id="PRU00502"/>
    </source>
</evidence>
<evidence type="ECO:0000256" key="4">
    <source>
        <dbReference type="ARBA" id="ARBA00022723"/>
    </source>
</evidence>
<evidence type="ECO:0000313" key="19">
    <source>
        <dbReference type="RefSeq" id="XP_017782098.1"/>
    </source>
</evidence>
<evidence type="ECO:0000313" key="18">
    <source>
        <dbReference type="Proteomes" id="UP000695000"/>
    </source>
</evidence>
<keyword evidence="5 14" id="KW-0863">Zinc-finger</keyword>
<dbReference type="InterPro" id="IPR038765">
    <property type="entry name" value="Papain-like_cys_pep_sf"/>
</dbReference>
<dbReference type="PROSITE" id="PS00972">
    <property type="entry name" value="USP_1"/>
    <property type="match status" value="1"/>
</dbReference>
<dbReference type="InterPro" id="IPR018200">
    <property type="entry name" value="USP_CS"/>
</dbReference>
<dbReference type="InterPro" id="IPR001394">
    <property type="entry name" value="Peptidase_C19_UCH"/>
</dbReference>
<dbReference type="EC" id="3.4.19.12" evidence="15"/>
<comment type="similarity">
    <text evidence="13">Belongs to the peptidase C19 family. UBP8 subfamily.</text>
</comment>
<dbReference type="InterPro" id="IPR050185">
    <property type="entry name" value="Ub_carboxyl-term_hydrolase"/>
</dbReference>
<evidence type="ECO:0000256" key="15">
    <source>
        <dbReference type="RuleBase" id="RU366025"/>
    </source>
</evidence>
<evidence type="ECO:0000256" key="10">
    <source>
        <dbReference type="ARBA" id="ARBA00023015"/>
    </source>
</evidence>
<dbReference type="RefSeq" id="XP_017782098.1">
    <property type="nucleotide sequence ID" value="XM_017926609.1"/>
</dbReference>
<protein>
    <recommendedName>
        <fullName evidence="15">Ubiquitin carboxyl-terminal hydrolase</fullName>
        <ecNumber evidence="15">3.4.19.12</ecNumber>
    </recommendedName>
</protein>
<dbReference type="PROSITE" id="PS00973">
    <property type="entry name" value="USP_2"/>
    <property type="match status" value="1"/>
</dbReference>
<evidence type="ECO:0000256" key="1">
    <source>
        <dbReference type="ARBA" id="ARBA00000707"/>
    </source>
</evidence>
<keyword evidence="4" id="KW-0479">Metal-binding</keyword>
<evidence type="ECO:0000256" key="3">
    <source>
        <dbReference type="ARBA" id="ARBA00022670"/>
    </source>
</evidence>
<dbReference type="GeneID" id="108566621"/>
<evidence type="ECO:0000256" key="5">
    <source>
        <dbReference type="ARBA" id="ARBA00022771"/>
    </source>
</evidence>
<dbReference type="Proteomes" id="UP000695000">
    <property type="component" value="Unplaced"/>
</dbReference>
<dbReference type="InterPro" id="IPR013083">
    <property type="entry name" value="Znf_RING/FYVE/PHD"/>
</dbReference>
<keyword evidence="3 15" id="KW-0645">Protease</keyword>
<accession>A0ABM1N5J8</accession>
<evidence type="ECO:0000256" key="13">
    <source>
        <dbReference type="ARBA" id="ARBA00038490"/>
    </source>
</evidence>
<keyword evidence="8 15" id="KW-0788">Thiol protease</keyword>
<evidence type="ECO:0000259" key="17">
    <source>
        <dbReference type="PROSITE" id="PS50271"/>
    </source>
</evidence>
<dbReference type="PROSITE" id="PS50271">
    <property type="entry name" value="ZF_UBP"/>
    <property type="match status" value="1"/>
</dbReference>
<sequence>MDIVDEDCCQHIEDYKRDDINTFRVVHAIFVVCTDEKSKQTKLKNAFCHVCQRLGPHLHACLHCVFFGCHKHIREHTADMKHCFSMDLTYGQVHCTKCDDYIYDSKLDEIAMTNKMSAAKCNKRLLNWTSWEPLEEDRGDFLNCNPKRICITPDSTIGLRGLLNLGSTCFMNCIVQALMHTPLLRDYFLSERHKCNGLPGTCLVCELSRLFQEFYRGQRVPLALNKLLHLIWTHAQQLAGYEQQDAHEFFIETLGVLHKHCEELSPQHSTISTTEKITKCASIIDQIFAGGLQSDLVCQKCNAVSTTIDPTWDFSLDLGPVSLGGRPPSSLIDCLERYTRPEHLGSIKCSSCQSYQESTKQLTLKTLPIVVSFHLKRFQHSKEVRFLPTKSSLNVFFFIQKEKKILTSISFPEMLDMTPFMSRNKTSSSYPIPPDNRYSLFAVINHLGSSINAGHYTAYVRQQRDYWYKCDDHVITRANLKEVLDSEGYLLFYHKHNLGYE</sequence>
<evidence type="ECO:0000256" key="2">
    <source>
        <dbReference type="ARBA" id="ARBA00004123"/>
    </source>
</evidence>
<dbReference type="PANTHER" id="PTHR21646">
    <property type="entry name" value="UBIQUITIN CARBOXYL-TERMINAL HYDROLASE"/>
    <property type="match status" value="1"/>
</dbReference>
<proteinExistence type="inferred from homology"/>
<dbReference type="PANTHER" id="PTHR21646:SF33">
    <property type="entry name" value="UBIQUITIN CARBOXYL-TERMINAL HYDROLASE 22"/>
    <property type="match status" value="1"/>
</dbReference>
<dbReference type="SUPFAM" id="SSF57850">
    <property type="entry name" value="RING/U-box"/>
    <property type="match status" value="1"/>
</dbReference>
<evidence type="ECO:0000256" key="7">
    <source>
        <dbReference type="ARBA" id="ARBA00022801"/>
    </source>
</evidence>
<evidence type="ECO:0000256" key="6">
    <source>
        <dbReference type="ARBA" id="ARBA00022786"/>
    </source>
</evidence>
<keyword evidence="11" id="KW-0804">Transcription</keyword>
<evidence type="ECO:0000256" key="8">
    <source>
        <dbReference type="ARBA" id="ARBA00022807"/>
    </source>
</evidence>
<gene>
    <name evidence="19" type="primary">LOC108566621</name>
</gene>
<reference evidence="19" key="1">
    <citation type="submission" date="2025-08" db="UniProtKB">
        <authorList>
            <consortium name="RefSeq"/>
        </authorList>
    </citation>
    <scope>IDENTIFICATION</scope>
    <source>
        <tissue evidence="19">Whole Larva</tissue>
    </source>
</reference>
<keyword evidence="7 15" id="KW-0378">Hydrolase</keyword>
<dbReference type="Pfam" id="PF02148">
    <property type="entry name" value="zf-UBP"/>
    <property type="match status" value="1"/>
</dbReference>
<dbReference type="Gene3D" id="3.30.40.10">
    <property type="entry name" value="Zinc/RING finger domain, C3HC4 (zinc finger)"/>
    <property type="match status" value="1"/>
</dbReference>
<dbReference type="Pfam" id="PF00443">
    <property type="entry name" value="UCH"/>
    <property type="match status" value="1"/>
</dbReference>